<evidence type="ECO:0000256" key="1">
    <source>
        <dbReference type="SAM" id="MobiDB-lite"/>
    </source>
</evidence>
<reference evidence="2 3" key="1">
    <citation type="submission" date="2020-01" db="EMBL/GenBank/DDBJ databases">
        <title>Genomes of bacteria type strains.</title>
        <authorList>
            <person name="Chen J."/>
            <person name="Zhu S."/>
            <person name="Yang J."/>
        </authorList>
    </citation>
    <scope>NUCLEOTIDE SEQUENCE [LARGE SCALE GENOMIC DNA]</scope>
    <source>
        <strain evidence="2 3">DSM 16655</strain>
    </source>
</reference>
<dbReference type="Proteomes" id="UP001320715">
    <property type="component" value="Unassembled WGS sequence"/>
</dbReference>
<dbReference type="RefSeq" id="WP_252914691.1">
    <property type="nucleotide sequence ID" value="NZ_JAAAML010000001.1"/>
</dbReference>
<accession>A0ABT1CM71</accession>
<dbReference type="EMBL" id="JAAAML010000001">
    <property type="protein sequence ID" value="MCO6407306.1"/>
    <property type="molecule type" value="Genomic_DNA"/>
</dbReference>
<evidence type="ECO:0000313" key="2">
    <source>
        <dbReference type="EMBL" id="MCO6407306.1"/>
    </source>
</evidence>
<comment type="caution">
    <text evidence="2">The sequence shown here is derived from an EMBL/GenBank/DDBJ whole genome shotgun (WGS) entry which is preliminary data.</text>
</comment>
<name>A0ABT1CM71_9HYPH</name>
<protein>
    <submittedName>
        <fullName evidence="2">Uncharacterized protein</fullName>
    </submittedName>
</protein>
<proteinExistence type="predicted"/>
<evidence type="ECO:0000313" key="3">
    <source>
        <dbReference type="Proteomes" id="UP001320715"/>
    </source>
</evidence>
<gene>
    <name evidence="2" type="ORF">GTW23_03890</name>
</gene>
<feature type="region of interest" description="Disordered" evidence="1">
    <location>
        <begin position="1"/>
        <end position="45"/>
    </location>
</feature>
<keyword evidence="3" id="KW-1185">Reference proteome</keyword>
<organism evidence="2 3">
    <name type="scientific">Hoeflea alexandrii</name>
    <dbReference type="NCBI Taxonomy" id="288436"/>
    <lineage>
        <taxon>Bacteria</taxon>
        <taxon>Pseudomonadati</taxon>
        <taxon>Pseudomonadota</taxon>
        <taxon>Alphaproteobacteria</taxon>
        <taxon>Hyphomicrobiales</taxon>
        <taxon>Rhizobiaceae</taxon>
        <taxon>Hoeflea</taxon>
    </lineage>
</organism>
<feature type="compositionally biased region" description="Low complexity" evidence="1">
    <location>
        <begin position="22"/>
        <end position="45"/>
    </location>
</feature>
<sequence length="98" mass="9906">MLRSSVPPFGPLASRSSSPAGLAAAPDLTATSAAPQPVKAPAPRVRPVWPDPATINLAGELLDLSSTTIAYTGTITLPDTGADFWALLAAALGEGRRG</sequence>